<name>A0AAV2ZC28_9STRA</name>
<dbReference type="InterPro" id="IPR029510">
    <property type="entry name" value="Ald_DH_CS_GLU"/>
</dbReference>
<feature type="domain" description="Aldehyde dehydrogenase" evidence="5">
    <location>
        <begin position="36"/>
        <end position="493"/>
    </location>
</feature>
<dbReference type="EMBL" id="DAKRPA010000018">
    <property type="protein sequence ID" value="DBA03510.1"/>
    <property type="molecule type" value="Genomic_DNA"/>
</dbReference>
<dbReference type="CDD" id="cd07114">
    <property type="entry name" value="ALDH_DhaS"/>
    <property type="match status" value="1"/>
</dbReference>
<evidence type="ECO:0000313" key="6">
    <source>
        <dbReference type="EMBL" id="DBA03510.1"/>
    </source>
</evidence>
<reference evidence="6" key="2">
    <citation type="journal article" date="2023" name="Microbiol Resour">
        <title>Decontamination and Annotation of the Draft Genome Sequence of the Oomycete Lagenidium giganteum ARSEF 373.</title>
        <authorList>
            <person name="Morgan W.R."/>
            <person name="Tartar A."/>
        </authorList>
    </citation>
    <scope>NUCLEOTIDE SEQUENCE</scope>
    <source>
        <strain evidence="6">ARSEF 373</strain>
    </source>
</reference>
<dbReference type="AlphaFoldDB" id="A0AAV2ZC28"/>
<evidence type="ECO:0000259" key="5">
    <source>
        <dbReference type="Pfam" id="PF00171"/>
    </source>
</evidence>
<dbReference type="Gene3D" id="3.40.309.10">
    <property type="entry name" value="Aldehyde Dehydrogenase, Chain A, domain 2"/>
    <property type="match status" value="1"/>
</dbReference>
<protein>
    <recommendedName>
        <fullName evidence="5">Aldehyde dehydrogenase domain-containing protein</fullName>
    </recommendedName>
</protein>
<keyword evidence="2 4" id="KW-0560">Oxidoreductase</keyword>
<dbReference type="Pfam" id="PF00171">
    <property type="entry name" value="Aldedh"/>
    <property type="match status" value="1"/>
</dbReference>
<dbReference type="InterPro" id="IPR016161">
    <property type="entry name" value="Ald_DH/histidinol_DH"/>
</dbReference>
<dbReference type="InterPro" id="IPR015590">
    <property type="entry name" value="Aldehyde_DH_dom"/>
</dbReference>
<dbReference type="PROSITE" id="PS00687">
    <property type="entry name" value="ALDEHYDE_DEHYDR_GLU"/>
    <property type="match status" value="1"/>
</dbReference>
<dbReference type="SUPFAM" id="SSF53720">
    <property type="entry name" value="ALDH-like"/>
    <property type="match status" value="1"/>
</dbReference>
<keyword evidence="7" id="KW-1185">Reference proteome</keyword>
<dbReference type="FunFam" id="3.40.309.10:FF:000009">
    <property type="entry name" value="Aldehyde dehydrogenase A"/>
    <property type="match status" value="1"/>
</dbReference>
<proteinExistence type="inferred from homology"/>
<dbReference type="PANTHER" id="PTHR11699">
    <property type="entry name" value="ALDEHYDE DEHYDROGENASE-RELATED"/>
    <property type="match status" value="1"/>
</dbReference>
<gene>
    <name evidence="6" type="ORF">N0F65_011411</name>
</gene>
<evidence type="ECO:0000313" key="7">
    <source>
        <dbReference type="Proteomes" id="UP001146120"/>
    </source>
</evidence>
<dbReference type="Gene3D" id="3.40.605.10">
    <property type="entry name" value="Aldehyde Dehydrogenase, Chain A, domain 1"/>
    <property type="match status" value="1"/>
</dbReference>
<sequence length="513" mass="55338">MQRKGLSVAVAQCARSSPFRAEYGLFLDGREVPSTSPQSVMAVENPATTEHLTWIARATPEDVHQAVCSGATVFDSGVWSKAPVVDRSRTLHDIGAALRARIADLAEMESLQTGRPIREMRAQLTRLPEWFEYFAALIRTSEGSVPPFSGSYINYVRRMPLGVVGQITPWNHPLLIAVKKLAPALAAGNSVVLKPSELAPVSVLELAAICHSVGLPSGVLNCVPGMGVDAGKALAGHPLIKKVDFTGGTATGREVAALAARNLASSTMELGGKAPLVVFDDVELDDVVNGAAFASFIASGQTCVTGSRIIVHERLFEQFVDRFVRKVSSIRVGDPMDVSTQMGSVISKHHLDRIDGMVQRARAQGAHIRCGGKRVAGLEGYFYEPTVITNVTEDMEIVQEEVFGPVVVVYSFKDEQDGIRKANNSCYGLGAAVWSKDIKRAHRVADALDAGIVWLNDHHRNDPSSPWGGMKQSGIGRENGAEALRAYSQAKSVVAAFGDEKFDWFVNDTVRYG</sequence>
<reference evidence="6" key="1">
    <citation type="submission" date="2022-11" db="EMBL/GenBank/DDBJ databases">
        <authorList>
            <person name="Morgan W.R."/>
            <person name="Tartar A."/>
        </authorList>
    </citation>
    <scope>NUCLEOTIDE SEQUENCE</scope>
    <source>
        <strain evidence="6">ARSEF 373</strain>
    </source>
</reference>
<dbReference type="InterPro" id="IPR016163">
    <property type="entry name" value="Ald_DH_C"/>
</dbReference>
<evidence type="ECO:0000256" key="3">
    <source>
        <dbReference type="PROSITE-ProRule" id="PRU10007"/>
    </source>
</evidence>
<comment type="similarity">
    <text evidence="1 4">Belongs to the aldehyde dehydrogenase family.</text>
</comment>
<dbReference type="GO" id="GO:0016620">
    <property type="term" value="F:oxidoreductase activity, acting on the aldehyde or oxo group of donors, NAD or NADP as acceptor"/>
    <property type="evidence" value="ECO:0007669"/>
    <property type="project" value="InterPro"/>
</dbReference>
<accession>A0AAV2ZC28</accession>
<comment type="caution">
    <text evidence="6">The sequence shown here is derived from an EMBL/GenBank/DDBJ whole genome shotgun (WGS) entry which is preliminary data.</text>
</comment>
<dbReference type="FunFam" id="3.40.605.10:FF:000007">
    <property type="entry name" value="NAD/NADP-dependent betaine aldehyde dehydrogenase"/>
    <property type="match status" value="1"/>
</dbReference>
<evidence type="ECO:0000256" key="4">
    <source>
        <dbReference type="RuleBase" id="RU003345"/>
    </source>
</evidence>
<feature type="active site" evidence="3">
    <location>
        <position position="269"/>
    </location>
</feature>
<dbReference type="InterPro" id="IPR016162">
    <property type="entry name" value="Ald_DH_N"/>
</dbReference>
<organism evidence="6 7">
    <name type="scientific">Lagenidium giganteum</name>
    <dbReference type="NCBI Taxonomy" id="4803"/>
    <lineage>
        <taxon>Eukaryota</taxon>
        <taxon>Sar</taxon>
        <taxon>Stramenopiles</taxon>
        <taxon>Oomycota</taxon>
        <taxon>Peronosporomycetes</taxon>
        <taxon>Pythiales</taxon>
        <taxon>Pythiaceae</taxon>
    </lineage>
</organism>
<dbReference type="Proteomes" id="UP001146120">
    <property type="component" value="Unassembled WGS sequence"/>
</dbReference>
<evidence type="ECO:0000256" key="2">
    <source>
        <dbReference type="ARBA" id="ARBA00023002"/>
    </source>
</evidence>
<evidence type="ECO:0000256" key="1">
    <source>
        <dbReference type="ARBA" id="ARBA00009986"/>
    </source>
</evidence>